<protein>
    <submittedName>
        <fullName evidence="1">Uncharacterized protein</fullName>
    </submittedName>
</protein>
<gene>
    <name evidence="1" type="ORF">N8I74_04900</name>
</gene>
<evidence type="ECO:0000313" key="1">
    <source>
        <dbReference type="EMBL" id="UXY16361.1"/>
    </source>
</evidence>
<organism evidence="1 2">
    <name type="scientific">Chitiniphilus purpureus</name>
    <dbReference type="NCBI Taxonomy" id="2981137"/>
    <lineage>
        <taxon>Bacteria</taxon>
        <taxon>Pseudomonadati</taxon>
        <taxon>Pseudomonadota</taxon>
        <taxon>Betaproteobacteria</taxon>
        <taxon>Neisseriales</taxon>
        <taxon>Chitinibacteraceae</taxon>
        <taxon>Chitiniphilus</taxon>
    </lineage>
</organism>
<name>A0ABY6DSA9_9NEIS</name>
<evidence type="ECO:0000313" key="2">
    <source>
        <dbReference type="Proteomes" id="UP001061302"/>
    </source>
</evidence>
<sequence length="109" mass="11401">MVKRVRLQLGDTLVQRGIITDNERILALGGQWPTRCRLGKVLIAQGRPIGQGVGRLLPLRSSAAVAPGCSGQFSCAMPRAPVPATALRLPATGDAGLTVTIDAETGHVH</sequence>
<keyword evidence="2" id="KW-1185">Reference proteome</keyword>
<dbReference type="EMBL" id="CP106753">
    <property type="protein sequence ID" value="UXY16361.1"/>
    <property type="molecule type" value="Genomic_DNA"/>
</dbReference>
<dbReference type="Proteomes" id="UP001061302">
    <property type="component" value="Chromosome"/>
</dbReference>
<proteinExistence type="predicted"/>
<accession>A0ABY6DSA9</accession>
<reference evidence="1" key="1">
    <citation type="submission" date="2022-10" db="EMBL/GenBank/DDBJ databases">
        <title>Chitiniphilus purpureus sp. nov., a novel chitin-degrading bacterium isolated from crawfish pond sediment.</title>
        <authorList>
            <person name="Li K."/>
        </authorList>
    </citation>
    <scope>NUCLEOTIDE SEQUENCE</scope>
    <source>
        <strain evidence="1">CD1</strain>
    </source>
</reference>
<dbReference type="RefSeq" id="WP_263125820.1">
    <property type="nucleotide sequence ID" value="NZ_CP106753.1"/>
</dbReference>